<reference evidence="5" key="1">
    <citation type="journal article" date="2019" name="Int. J. Syst. Evol. Microbiol.">
        <title>The Global Catalogue of Microorganisms (GCM) 10K type strain sequencing project: providing services to taxonomists for standard genome sequencing and annotation.</title>
        <authorList>
            <consortium name="The Broad Institute Genomics Platform"/>
            <consortium name="The Broad Institute Genome Sequencing Center for Infectious Disease"/>
            <person name="Wu L."/>
            <person name="Ma J."/>
        </authorList>
    </citation>
    <scope>NUCLEOTIDE SEQUENCE [LARGE SCALE GENOMIC DNA]</scope>
    <source>
        <strain evidence="5">DFY28</strain>
    </source>
</reference>
<evidence type="ECO:0000313" key="4">
    <source>
        <dbReference type="EMBL" id="MFD1781870.1"/>
    </source>
</evidence>
<dbReference type="Gene3D" id="1.10.1040.10">
    <property type="entry name" value="N-(1-d-carboxylethyl)-l-norvaline Dehydrogenase, domain 2"/>
    <property type="match status" value="1"/>
</dbReference>
<protein>
    <submittedName>
        <fullName evidence="4">NAD(P)-dependent oxidoreductase</fullName>
        <ecNumber evidence="4">1.1.-.-</ecNumber>
    </submittedName>
</protein>
<dbReference type="InterPro" id="IPR048666">
    <property type="entry name" value="RedAm-like_C"/>
</dbReference>
<keyword evidence="1 4" id="KW-0560">Oxidoreductase</keyword>
<dbReference type="Pfam" id="PF03446">
    <property type="entry name" value="NAD_binding_2"/>
    <property type="match status" value="1"/>
</dbReference>
<dbReference type="GO" id="GO:0016491">
    <property type="term" value="F:oxidoreductase activity"/>
    <property type="evidence" value="ECO:0007669"/>
    <property type="project" value="UniProtKB-KW"/>
</dbReference>
<dbReference type="PANTHER" id="PTHR43580:SF2">
    <property type="entry name" value="CYTOKINE-LIKE NUCLEAR FACTOR N-PAC"/>
    <property type="match status" value="1"/>
</dbReference>
<gene>
    <name evidence="4" type="ORF">ACFSC0_00555</name>
</gene>
<dbReference type="PANTHER" id="PTHR43580">
    <property type="entry name" value="OXIDOREDUCTASE GLYR1-RELATED"/>
    <property type="match status" value="1"/>
</dbReference>
<evidence type="ECO:0000313" key="5">
    <source>
        <dbReference type="Proteomes" id="UP001597237"/>
    </source>
</evidence>
<sequence length="300" mass="30654">MTDVTVIGLGQMGAAIARLLLRAGRSVTVWNRSAERAAPLEAEGAARAGDPAAAIAASPLVLICLADQAAVRGVLSAEGPAAALKGRTVVDLGTTGPEEARAAARFLEDRGARYLDAAIQAAPAQMGAPDTPILVAGPKATFEAAEAELRILGGALIWLGEAADGAAYMDLATLSYVYGAFAGFLQGARIAETMGLPVDAFGRIVQTISPSFGGFFAHEGAVIASGDFAVSESPMRISLPAVRRIADVSEDLGLDAELPRLIGGWLAEAERAGLADEELAALIKVLRARSAGPQLRAAGT</sequence>
<keyword evidence="5" id="KW-1185">Reference proteome</keyword>
<feature type="domain" description="6-phosphogluconate dehydrogenase NADP-binding" evidence="2">
    <location>
        <begin position="4"/>
        <end position="160"/>
    </location>
</feature>
<organism evidence="4 5">
    <name type="scientific">Phenylobacterium terrae</name>
    <dbReference type="NCBI Taxonomy" id="2665495"/>
    <lineage>
        <taxon>Bacteria</taxon>
        <taxon>Pseudomonadati</taxon>
        <taxon>Pseudomonadota</taxon>
        <taxon>Alphaproteobacteria</taxon>
        <taxon>Caulobacterales</taxon>
        <taxon>Caulobacteraceae</taxon>
        <taxon>Phenylobacterium</taxon>
    </lineage>
</organism>
<dbReference type="PIRSF" id="PIRSF000103">
    <property type="entry name" value="HIBADH"/>
    <property type="match status" value="1"/>
</dbReference>
<dbReference type="SUPFAM" id="SSF51735">
    <property type="entry name" value="NAD(P)-binding Rossmann-fold domains"/>
    <property type="match status" value="1"/>
</dbReference>
<dbReference type="Gene3D" id="3.40.50.720">
    <property type="entry name" value="NAD(P)-binding Rossmann-like Domain"/>
    <property type="match status" value="1"/>
</dbReference>
<proteinExistence type="predicted"/>
<feature type="domain" description="NADPH-dependent reductive aminase-like C-terminal" evidence="3">
    <location>
        <begin position="166"/>
        <end position="287"/>
    </location>
</feature>
<dbReference type="Pfam" id="PF21761">
    <property type="entry name" value="RedAm-like_C"/>
    <property type="match status" value="1"/>
</dbReference>
<dbReference type="EMBL" id="JBHUEY010000001">
    <property type="protein sequence ID" value="MFD1781870.1"/>
    <property type="molecule type" value="Genomic_DNA"/>
</dbReference>
<evidence type="ECO:0000259" key="2">
    <source>
        <dbReference type="Pfam" id="PF03446"/>
    </source>
</evidence>
<dbReference type="InterPro" id="IPR051265">
    <property type="entry name" value="HIBADH-related_NP60_sf"/>
</dbReference>
<dbReference type="InterPro" id="IPR006115">
    <property type="entry name" value="6PGDH_NADP-bd"/>
</dbReference>
<dbReference type="InterPro" id="IPR036291">
    <property type="entry name" value="NAD(P)-bd_dom_sf"/>
</dbReference>
<evidence type="ECO:0000259" key="3">
    <source>
        <dbReference type="Pfam" id="PF21761"/>
    </source>
</evidence>
<evidence type="ECO:0000256" key="1">
    <source>
        <dbReference type="ARBA" id="ARBA00023002"/>
    </source>
</evidence>
<dbReference type="EC" id="1.1.-.-" evidence="4"/>
<name>A0ABW4MY82_9CAUL</name>
<dbReference type="InterPro" id="IPR013328">
    <property type="entry name" value="6PGD_dom2"/>
</dbReference>
<accession>A0ABW4MY82</accession>
<dbReference type="RefSeq" id="WP_377281297.1">
    <property type="nucleotide sequence ID" value="NZ_JBHRSI010000003.1"/>
</dbReference>
<dbReference type="InterPro" id="IPR015815">
    <property type="entry name" value="HIBADH-related"/>
</dbReference>
<comment type="caution">
    <text evidence="4">The sequence shown here is derived from an EMBL/GenBank/DDBJ whole genome shotgun (WGS) entry which is preliminary data.</text>
</comment>
<dbReference type="Proteomes" id="UP001597237">
    <property type="component" value="Unassembled WGS sequence"/>
</dbReference>